<feature type="compositionally biased region" description="Low complexity" evidence="2">
    <location>
        <begin position="744"/>
        <end position="755"/>
    </location>
</feature>
<dbReference type="Proteomes" id="UP000281468">
    <property type="component" value="Unassembled WGS sequence"/>
</dbReference>
<reference evidence="5 6" key="1">
    <citation type="journal article" date="2018" name="BMC Genomics">
        <title>Genomic evidence for intraspecific hybridization in a clonal and extremely halotolerant yeast.</title>
        <authorList>
            <person name="Gostincar C."/>
            <person name="Stajich J.E."/>
            <person name="Zupancic J."/>
            <person name="Zalar P."/>
            <person name="Gunde-Cimerman N."/>
        </authorList>
    </citation>
    <scope>NUCLEOTIDE SEQUENCE [LARGE SCALE GENOMIC DNA]</scope>
    <source>
        <strain evidence="5 6">EXF-171</strain>
    </source>
</reference>
<keyword evidence="1" id="KW-0175">Coiled coil</keyword>
<evidence type="ECO:0000313" key="6">
    <source>
        <dbReference type="Proteomes" id="UP000281468"/>
    </source>
</evidence>
<feature type="region of interest" description="Disordered" evidence="2">
    <location>
        <begin position="1289"/>
        <end position="1367"/>
    </location>
</feature>
<dbReference type="VEuPathDB" id="FungiDB:BTJ68_04823"/>
<dbReference type="Pfam" id="PF24564">
    <property type="entry name" value="DUF7605"/>
    <property type="match status" value="1"/>
</dbReference>
<dbReference type="PANTHER" id="PTHR36681">
    <property type="entry name" value="NUCLEAR GTPASE, GERMINAL CENTER-ASSOCIATED, TANDEM DUPLICATE 3"/>
    <property type="match status" value="1"/>
</dbReference>
<proteinExistence type="predicted"/>
<evidence type="ECO:0000259" key="4">
    <source>
        <dbReference type="Pfam" id="PF24564"/>
    </source>
</evidence>
<feature type="compositionally biased region" description="Acidic residues" evidence="2">
    <location>
        <begin position="1300"/>
        <end position="1309"/>
    </location>
</feature>
<evidence type="ECO:0000313" key="5">
    <source>
        <dbReference type="EMBL" id="RMY94612.1"/>
    </source>
</evidence>
<evidence type="ECO:0000256" key="1">
    <source>
        <dbReference type="SAM" id="Coils"/>
    </source>
</evidence>
<dbReference type="SUPFAM" id="SSF52540">
    <property type="entry name" value="P-loop containing nucleoside triphosphate hydrolases"/>
    <property type="match status" value="1"/>
</dbReference>
<evidence type="ECO:0008006" key="7">
    <source>
        <dbReference type="Google" id="ProtNLM"/>
    </source>
</evidence>
<feature type="region of interest" description="Disordered" evidence="2">
    <location>
        <begin position="709"/>
        <end position="784"/>
    </location>
</feature>
<protein>
    <recommendedName>
        <fullName evidence="7">G domain-containing protein</fullName>
    </recommendedName>
</protein>
<feature type="domain" description="Dynamin N-terminal" evidence="3">
    <location>
        <begin position="371"/>
        <end position="615"/>
    </location>
</feature>
<evidence type="ECO:0000259" key="3">
    <source>
        <dbReference type="Pfam" id="PF00350"/>
    </source>
</evidence>
<feature type="compositionally biased region" description="Polar residues" evidence="2">
    <location>
        <begin position="159"/>
        <end position="181"/>
    </location>
</feature>
<feature type="region of interest" description="Disordered" evidence="2">
    <location>
        <begin position="207"/>
        <end position="251"/>
    </location>
</feature>
<organism evidence="5 6">
    <name type="scientific">Hortaea werneckii</name>
    <name type="common">Black yeast</name>
    <name type="synonym">Cladosporium werneckii</name>
    <dbReference type="NCBI Taxonomy" id="91943"/>
    <lineage>
        <taxon>Eukaryota</taxon>
        <taxon>Fungi</taxon>
        <taxon>Dikarya</taxon>
        <taxon>Ascomycota</taxon>
        <taxon>Pezizomycotina</taxon>
        <taxon>Dothideomycetes</taxon>
        <taxon>Dothideomycetidae</taxon>
        <taxon>Mycosphaerellales</taxon>
        <taxon>Teratosphaeriaceae</taxon>
        <taxon>Hortaea</taxon>
    </lineage>
</organism>
<feature type="domain" description="DUF7605" evidence="4">
    <location>
        <begin position="1038"/>
        <end position="1202"/>
    </location>
</feature>
<comment type="caution">
    <text evidence="5">The sequence shown here is derived from an EMBL/GenBank/DDBJ whole genome shotgun (WGS) entry which is preliminary data.</text>
</comment>
<feature type="coiled-coil region" evidence="1">
    <location>
        <begin position="979"/>
        <end position="1010"/>
    </location>
</feature>
<feature type="compositionally biased region" description="Acidic residues" evidence="2">
    <location>
        <begin position="1320"/>
        <end position="1329"/>
    </location>
</feature>
<accession>A0A3M7G0F4</accession>
<evidence type="ECO:0000256" key="2">
    <source>
        <dbReference type="SAM" id="MobiDB-lite"/>
    </source>
</evidence>
<dbReference type="InterPro" id="IPR045063">
    <property type="entry name" value="Dynamin_N"/>
</dbReference>
<sequence length="1367" mass="153238">MCPIMSGIPMAYGRAPNWKGRKTRIRMEPGLASVVPGKTIEDLARIAVDGLDDYLAEPDRIIIAIKRHNAENYRDQPQTEGCHQYAWVKGKGKVSIERARKAYIANSGIPDLRVSLKHGNTVLPDHTRVAELVQPGHRYLVLSAETEDANILSEAMQANAASPTNQHTGMSETNLQSQTPLGQPLQHHYGQMPATAFHSPTAGVFKRESVDGDHSAGDITPLPKLPSFPWEKTAPLDDQPPEETRDTAPNSQLDLQSAKAEPFTPTQDAENIKAESAETTYDDKDLPHDSAQHLPDCQDRELEWSKRGQQLKSLTQETAPERLELGVQAGLKILKELSEPLQQLTSSGDATARLAQIDDVRRLAVKNRTVVGVVGNTGAGKSSVINAMLDEERLVPTNCMRACTAVVTELSYNHATSEASRYRAEIQFIEPEEWRKELKVLFDEVFDENGSITREISNPDSQAGIAYAKIRAVYHRHTKEMLANSTIDSLMRAKSVTDVLGTTRRINEKEPHDFYRRLQNYVDSKEKGTEKLDKNGNKITNPKREFEFWPLIKVVKIYTKADALSTGAVIVDLPGVHDSNAARAAVAENYMKQCTGLWILAPINRAVDDKAAKTLLGDTFKRQLKYDGTYNAVTFICSKTDDISRTEATDSLGIGEEMQELDEKLEQISRQKRTLQKHLQELEGQKKDHADVADQVDEQLETFEDLLERAKEGETVYPPKQEAKKRKRDGKRSSTSRKKRRSHSISSDSDANDQSSDPDFDGDSAADSNDEADDTDETDCEPLNVDQIEAKLDEMRKVKKECRQNRQHIEQKVRDIRKQMAPLKAEEAAIDAKQSALCIAGRNAYSRDAIRNDFAAGIRELDQENAEEEDPEHFDPEEDLRDYDEVARNLPVFCVSSRAYQKLSGRLKKDKDVPGFEDVQQTEMPQLQAHCKKLTENGRQASCRRFLNSLTQLLTSMALWASDDGSGTKMTGQQRDIERSYLSRELRKLEKELEKAVDNTIEDAEATLREKVFDKFAPAVDSAEANALGTADGWGAHRNDGGLHFMTYRATVRRHGVYQGAAGLRDFNQELIQPVYKQLASAWEKAFQRRLPHILQSFTKTGSAMLKKFHAAISDRCRQQGQSIARIGMLKTQLGAYDAIIKDMANNMVRQINDGQRDINREFTPVITQAMSPAYDVTAAESGPGCYMRMKNAMHHHVDDNRRVMFDNATKQVQRSIMQLCEKVREQMLNDADQVYLHMQNDYMSVIGGVRVDTNMSRQERTVRRDIDERITGADDIFQKVLDMNSEDLKAASSAGSDPINDDAMEIDDDKFAEKQQPDDSGENADELQGDSRESSAVEAKDPNHIEGVKMEEDAEGGAQESAEVAE</sequence>
<feature type="compositionally biased region" description="Basic residues" evidence="2">
    <location>
        <begin position="723"/>
        <end position="743"/>
    </location>
</feature>
<feature type="compositionally biased region" description="Basic and acidic residues" evidence="2">
    <location>
        <begin position="1330"/>
        <end position="1352"/>
    </location>
</feature>
<dbReference type="EMBL" id="QWIQ01000315">
    <property type="protein sequence ID" value="RMY94612.1"/>
    <property type="molecule type" value="Genomic_DNA"/>
</dbReference>
<dbReference type="Gene3D" id="3.40.50.300">
    <property type="entry name" value="P-loop containing nucleotide triphosphate hydrolases"/>
    <property type="match status" value="2"/>
</dbReference>
<dbReference type="PANTHER" id="PTHR36681:SF3">
    <property type="entry name" value="NUCLEAR GTPASE, GERMINAL CENTER-ASSOCIATED, TANDEM DUPLICATE 3"/>
    <property type="match status" value="1"/>
</dbReference>
<feature type="region of interest" description="Disordered" evidence="2">
    <location>
        <begin position="158"/>
        <end position="188"/>
    </location>
</feature>
<name>A0A3M7G0F4_HORWE</name>
<dbReference type="InterPro" id="IPR027417">
    <property type="entry name" value="P-loop_NTPase"/>
</dbReference>
<gene>
    <name evidence="5" type="ORF">D0862_08932</name>
</gene>
<dbReference type="Pfam" id="PF00350">
    <property type="entry name" value="Dynamin_N"/>
    <property type="match status" value="1"/>
</dbReference>
<dbReference type="InterPro" id="IPR056024">
    <property type="entry name" value="DUF7605"/>
</dbReference>
<feature type="compositionally biased region" description="Acidic residues" evidence="2">
    <location>
        <begin position="756"/>
        <end position="780"/>
    </location>
</feature>
<feature type="coiled-coil region" evidence="1">
    <location>
        <begin position="785"/>
        <end position="819"/>
    </location>
</feature>
<feature type="compositionally biased region" description="Basic and acidic residues" evidence="2">
    <location>
        <begin position="207"/>
        <end position="216"/>
    </location>
</feature>